<evidence type="ECO:0000256" key="5">
    <source>
        <dbReference type="ARBA" id="ARBA00022771"/>
    </source>
</evidence>
<evidence type="ECO:0000256" key="10">
    <source>
        <dbReference type="ARBA" id="ARBA00023163"/>
    </source>
</evidence>
<feature type="region of interest" description="Disordered" evidence="15">
    <location>
        <begin position="412"/>
        <end position="513"/>
    </location>
</feature>
<organism evidence="20 21">
    <name type="scientific">Callorhinus ursinus</name>
    <name type="common">Northern fur seal</name>
    <dbReference type="NCBI Taxonomy" id="34884"/>
    <lineage>
        <taxon>Eukaryota</taxon>
        <taxon>Metazoa</taxon>
        <taxon>Chordata</taxon>
        <taxon>Craniata</taxon>
        <taxon>Vertebrata</taxon>
        <taxon>Euteleostomi</taxon>
        <taxon>Mammalia</taxon>
        <taxon>Eutheria</taxon>
        <taxon>Laurasiatheria</taxon>
        <taxon>Carnivora</taxon>
        <taxon>Caniformia</taxon>
        <taxon>Pinnipedia</taxon>
        <taxon>Otariidae</taxon>
        <taxon>Callorhinus</taxon>
    </lineage>
</organism>
<keyword evidence="11" id="KW-0539">Nucleus</keyword>
<feature type="compositionally biased region" description="Basic and acidic residues" evidence="15">
    <location>
        <begin position="534"/>
        <end position="546"/>
    </location>
</feature>
<dbReference type="PROSITE" id="PS01360">
    <property type="entry name" value="ZF_MYND_1"/>
    <property type="match status" value="1"/>
</dbReference>
<dbReference type="GO" id="GO:0140006">
    <property type="term" value="F:histone H3 reader activity"/>
    <property type="evidence" value="ECO:0007669"/>
    <property type="project" value="UniProtKB-ARBA"/>
</dbReference>
<dbReference type="SMART" id="SM00249">
    <property type="entry name" value="PHD"/>
    <property type="match status" value="1"/>
</dbReference>
<proteinExistence type="predicted"/>
<evidence type="ECO:0000259" key="16">
    <source>
        <dbReference type="PROSITE" id="PS50014"/>
    </source>
</evidence>
<dbReference type="RefSeq" id="XP_025731303.1">
    <property type="nucleotide sequence ID" value="XM_025875518.1"/>
</dbReference>
<keyword evidence="14" id="KW-0175">Coiled coil</keyword>
<feature type="compositionally biased region" description="Basic and acidic residues" evidence="15">
    <location>
        <begin position="1"/>
        <end position="12"/>
    </location>
</feature>
<evidence type="ECO:0000256" key="6">
    <source>
        <dbReference type="ARBA" id="ARBA00022833"/>
    </source>
</evidence>
<evidence type="ECO:0000256" key="12">
    <source>
        <dbReference type="PROSITE-ProRule" id="PRU00035"/>
    </source>
</evidence>
<accession>A0A3Q7PCN5</accession>
<dbReference type="InterPro" id="IPR037967">
    <property type="entry name" value="ZMYND8_Bromo_dom"/>
</dbReference>
<dbReference type="PROSITE" id="PS50014">
    <property type="entry name" value="BROMODOMAIN_2"/>
    <property type="match status" value="1"/>
</dbReference>
<evidence type="ECO:0000259" key="18">
    <source>
        <dbReference type="PROSITE" id="PS50812"/>
    </source>
</evidence>
<dbReference type="CDD" id="cd20160">
    <property type="entry name" value="PWWP_PRKCBP1"/>
    <property type="match status" value="1"/>
</dbReference>
<feature type="compositionally biased region" description="Polar residues" evidence="15">
    <location>
        <begin position="472"/>
        <end position="498"/>
    </location>
</feature>
<keyword evidence="5 13" id="KW-0863">Zinc-finger</keyword>
<dbReference type="PROSITE" id="PS50865">
    <property type="entry name" value="ZF_MYND_2"/>
    <property type="match status" value="1"/>
</dbReference>
<dbReference type="FunFam" id="1.20.920.10:FF:000005">
    <property type="entry name" value="protein kinase C-binding protein 1 isoform X2"/>
    <property type="match status" value="1"/>
</dbReference>
<feature type="compositionally biased region" description="Basic and acidic residues" evidence="15">
    <location>
        <begin position="555"/>
        <end position="580"/>
    </location>
</feature>
<dbReference type="InterPro" id="IPR002893">
    <property type="entry name" value="Znf_MYND"/>
</dbReference>
<dbReference type="SUPFAM" id="SSF57903">
    <property type="entry name" value="FYVE/PHD zinc finger"/>
    <property type="match status" value="1"/>
</dbReference>
<dbReference type="InterPro" id="IPR057053">
    <property type="entry name" value="MYND_ZMYND11_ZMYD8"/>
</dbReference>
<feature type="domain" description="Bromo" evidence="16">
    <location>
        <begin position="165"/>
        <end position="235"/>
    </location>
</feature>
<feature type="compositionally biased region" description="Basic and acidic residues" evidence="15">
    <location>
        <begin position="605"/>
        <end position="645"/>
    </location>
</feature>
<feature type="coiled-coil region" evidence="14">
    <location>
        <begin position="887"/>
        <end position="936"/>
    </location>
</feature>
<dbReference type="GO" id="GO:0005634">
    <property type="term" value="C:nucleus"/>
    <property type="evidence" value="ECO:0007669"/>
    <property type="project" value="UniProtKB-SubCell"/>
</dbReference>
<dbReference type="InterPro" id="IPR036427">
    <property type="entry name" value="Bromodomain-like_sf"/>
</dbReference>
<dbReference type="InterPro" id="IPR000313">
    <property type="entry name" value="PWWP_dom"/>
</dbReference>
<keyword evidence="6" id="KW-0862">Zinc</keyword>
<feature type="compositionally biased region" description="Low complexity" evidence="15">
    <location>
        <begin position="997"/>
        <end position="1008"/>
    </location>
</feature>
<dbReference type="SUPFAM" id="SSF144232">
    <property type="entry name" value="HIT/MYND zinc finger-like"/>
    <property type="match status" value="1"/>
</dbReference>
<evidence type="ECO:0000259" key="17">
    <source>
        <dbReference type="PROSITE" id="PS50016"/>
    </source>
</evidence>
<dbReference type="InterPro" id="IPR056987">
    <property type="entry name" value="ZMYND8_CC"/>
</dbReference>
<evidence type="ECO:0000256" key="7">
    <source>
        <dbReference type="ARBA" id="ARBA00022853"/>
    </source>
</evidence>
<evidence type="ECO:0000256" key="2">
    <source>
        <dbReference type="ARBA" id="ARBA00004286"/>
    </source>
</evidence>
<feature type="compositionally biased region" description="Polar residues" evidence="15">
    <location>
        <begin position="433"/>
        <end position="442"/>
    </location>
</feature>
<name>A0A3Q7PCN5_CALUR</name>
<keyword evidence="21" id="KW-0808">Transferase</keyword>
<dbReference type="PANTHER" id="PTHR46453:SF3">
    <property type="entry name" value="MYND-TYPE ZINC FINGER-CONTAINING CHROMATIN READER ZMYND8"/>
    <property type="match status" value="1"/>
</dbReference>
<evidence type="ECO:0000313" key="21">
    <source>
        <dbReference type="RefSeq" id="XP_025731303.1"/>
    </source>
</evidence>
<comment type="subcellular location">
    <subcellularLocation>
        <location evidence="2">Chromosome</location>
    </subcellularLocation>
    <subcellularLocation>
        <location evidence="1">Nucleus</location>
    </subcellularLocation>
</comment>
<reference evidence="21" key="2">
    <citation type="submission" date="2025-08" db="UniProtKB">
        <authorList>
            <consortium name="RefSeq"/>
        </authorList>
    </citation>
    <scope>IDENTIFICATION</scope>
    <source>
        <tissue evidence="21">Blood</tissue>
    </source>
</reference>
<keyword evidence="9 12" id="KW-0103">Bromodomain</keyword>
<keyword evidence="3" id="KW-0158">Chromosome</keyword>
<dbReference type="GO" id="GO:0003714">
    <property type="term" value="F:transcription corepressor activity"/>
    <property type="evidence" value="ECO:0007669"/>
    <property type="project" value="TreeGrafter"/>
</dbReference>
<feature type="compositionally biased region" description="Polar residues" evidence="15">
    <location>
        <begin position="697"/>
        <end position="718"/>
    </location>
</feature>
<dbReference type="InterPro" id="IPR044075">
    <property type="entry name" value="PRKCBP1_PHD"/>
</dbReference>
<dbReference type="AlphaFoldDB" id="A0A3Q7PCN5"/>
<dbReference type="Pfam" id="PF24324">
    <property type="entry name" value="MYND_ZMYND11_ZMYD8"/>
    <property type="match status" value="1"/>
</dbReference>
<evidence type="ECO:0000256" key="9">
    <source>
        <dbReference type="ARBA" id="ARBA00023117"/>
    </source>
</evidence>
<evidence type="ECO:0000256" key="14">
    <source>
        <dbReference type="SAM" id="Coils"/>
    </source>
</evidence>
<dbReference type="SUPFAM" id="SSF47370">
    <property type="entry name" value="Bromodomain"/>
    <property type="match status" value="1"/>
</dbReference>
<dbReference type="Proteomes" id="UP000286641">
    <property type="component" value="Unplaced"/>
</dbReference>
<dbReference type="InterPro" id="IPR011011">
    <property type="entry name" value="Znf_FYVE_PHD"/>
</dbReference>
<evidence type="ECO:0000256" key="11">
    <source>
        <dbReference type="ARBA" id="ARBA00023242"/>
    </source>
</evidence>
<keyword evidence="21" id="KW-0418">Kinase</keyword>
<dbReference type="GO" id="GO:0008270">
    <property type="term" value="F:zinc ion binding"/>
    <property type="evidence" value="ECO:0007669"/>
    <property type="project" value="UniProtKB-KW"/>
</dbReference>
<dbReference type="SUPFAM" id="SSF63748">
    <property type="entry name" value="Tudor/PWWP/MBT"/>
    <property type="match status" value="1"/>
</dbReference>
<keyword evidence="10" id="KW-0804">Transcription</keyword>
<feature type="compositionally biased region" description="Low complexity" evidence="15">
    <location>
        <begin position="719"/>
        <end position="735"/>
    </location>
</feature>
<dbReference type="Gene3D" id="1.20.920.10">
    <property type="entry name" value="Bromodomain-like"/>
    <property type="match status" value="1"/>
</dbReference>
<dbReference type="Pfam" id="PF12064">
    <property type="entry name" value="DUF3544"/>
    <property type="match status" value="1"/>
</dbReference>
<dbReference type="GO" id="GO:0005694">
    <property type="term" value="C:chromosome"/>
    <property type="evidence" value="ECO:0007669"/>
    <property type="project" value="UniProtKB-SubCell"/>
</dbReference>
<keyword evidence="20" id="KW-1185">Reference proteome</keyword>
<dbReference type="PRINTS" id="PR00503">
    <property type="entry name" value="BROMODOMAIN"/>
</dbReference>
<feature type="region of interest" description="Disordered" evidence="15">
    <location>
        <begin position="748"/>
        <end position="769"/>
    </location>
</feature>
<dbReference type="InterPro" id="IPR001965">
    <property type="entry name" value="Znf_PHD"/>
</dbReference>
<feature type="compositionally biased region" description="Basic residues" evidence="15">
    <location>
        <begin position="1080"/>
        <end position="1094"/>
    </location>
</feature>
<evidence type="ECO:0000256" key="3">
    <source>
        <dbReference type="ARBA" id="ARBA00022454"/>
    </source>
</evidence>
<evidence type="ECO:0000256" key="15">
    <source>
        <dbReference type="SAM" id="MobiDB-lite"/>
    </source>
</evidence>
<feature type="compositionally biased region" description="Low complexity" evidence="15">
    <location>
        <begin position="499"/>
        <end position="512"/>
    </location>
</feature>
<feature type="compositionally biased region" description="Basic and acidic residues" evidence="15">
    <location>
        <begin position="667"/>
        <end position="687"/>
    </location>
</feature>
<dbReference type="PROSITE" id="PS01359">
    <property type="entry name" value="ZF_PHD_1"/>
    <property type="match status" value="1"/>
</dbReference>
<evidence type="ECO:0000256" key="4">
    <source>
        <dbReference type="ARBA" id="ARBA00022723"/>
    </source>
</evidence>
<dbReference type="Pfam" id="PF00855">
    <property type="entry name" value="PWWP"/>
    <property type="match status" value="1"/>
</dbReference>
<dbReference type="InterPro" id="IPR021931">
    <property type="entry name" value="ZMYND8"/>
</dbReference>
<dbReference type="Gene3D" id="6.10.140.2220">
    <property type="match status" value="1"/>
</dbReference>
<gene>
    <name evidence="21" type="primary">LOC112827148</name>
</gene>
<dbReference type="FunFam" id="6.10.140.2220:FF:000002">
    <property type="entry name" value="Protein kinase C-binding protein 1 isoform C"/>
    <property type="match status" value="1"/>
</dbReference>
<feature type="region of interest" description="Disordered" evidence="15">
    <location>
        <begin position="531"/>
        <end position="735"/>
    </location>
</feature>
<dbReference type="Gene3D" id="3.30.40.10">
    <property type="entry name" value="Zinc/RING finger domain, C3HC4 (zinc finger)"/>
    <property type="match status" value="1"/>
</dbReference>
<protein>
    <submittedName>
        <fullName evidence="21">Protein kinase C-binding protein 1 isoform X9</fullName>
    </submittedName>
</protein>
<evidence type="ECO:0000256" key="8">
    <source>
        <dbReference type="ARBA" id="ARBA00023015"/>
    </source>
</evidence>
<keyword evidence="4" id="KW-0479">Metal-binding</keyword>
<dbReference type="Pfam" id="PF23460">
    <property type="entry name" value="ZMYND8_CC"/>
    <property type="match status" value="1"/>
</dbReference>
<dbReference type="InterPro" id="IPR001487">
    <property type="entry name" value="Bromodomain"/>
</dbReference>
<dbReference type="InterPro" id="IPR013083">
    <property type="entry name" value="Znf_RING/FYVE/PHD"/>
</dbReference>
<evidence type="ECO:0000259" key="19">
    <source>
        <dbReference type="PROSITE" id="PS50865"/>
    </source>
</evidence>
<dbReference type="CDD" id="cd05508">
    <property type="entry name" value="Bromo_RACK7"/>
    <property type="match status" value="1"/>
</dbReference>
<dbReference type="SMART" id="SM00293">
    <property type="entry name" value="PWWP"/>
    <property type="match status" value="1"/>
</dbReference>
<reference key="1">
    <citation type="submission" date="2019-01" db="UniProtKB">
        <authorList>
            <consortium name="RefSeq"/>
        </authorList>
    </citation>
    <scope>IDENTIFICATION</scope>
</reference>
<evidence type="ECO:0000256" key="13">
    <source>
        <dbReference type="PROSITE-ProRule" id="PRU00134"/>
    </source>
</evidence>
<dbReference type="PROSITE" id="PS50812">
    <property type="entry name" value="PWWP"/>
    <property type="match status" value="1"/>
</dbReference>
<evidence type="ECO:0000256" key="1">
    <source>
        <dbReference type="ARBA" id="ARBA00004123"/>
    </source>
</evidence>
<dbReference type="InterPro" id="IPR019786">
    <property type="entry name" value="Zinc_finger_PHD-type_CS"/>
</dbReference>
<dbReference type="InterPro" id="IPR019787">
    <property type="entry name" value="Znf_PHD-finger"/>
</dbReference>
<feature type="compositionally biased region" description="Basic and acidic residues" evidence="15">
    <location>
        <begin position="1016"/>
        <end position="1028"/>
    </location>
</feature>
<keyword evidence="7" id="KW-0156">Chromatin regulator</keyword>
<dbReference type="GO" id="GO:0005737">
    <property type="term" value="C:cytoplasm"/>
    <property type="evidence" value="ECO:0007669"/>
    <property type="project" value="TreeGrafter"/>
</dbReference>
<keyword evidence="8" id="KW-0805">Transcription regulation</keyword>
<dbReference type="Pfam" id="PF00628">
    <property type="entry name" value="PHD"/>
    <property type="match status" value="1"/>
</dbReference>
<sequence>MDISTRSKDPGSTERTAQKRKFPSPPHSSNGHSPQDTSTSPIKKKKKPGLLNNNNKEQSELRHGPFYYMKQPLTTDPVDVVPQDGRNDFYCWVCHREGQVLCCELCPRVYHAKCLRLTSEPEGDWFCPECEKITVAECIETQSKAMTMLTIEQLSYLLKFAIQKMKQPGTDAFQKPVPLEQHPDYAEYIFHPMDLCTLEKNAKKKMYGCTEAFLADAKWILHNCIIYNGGNHKLTQIAKVVIKICEHEMNEIEVCPECYLAACQKRDNWFCEPCSNPHPLVWAKLKGFPFWPAKALRDKDGQVDARFFGQHDRAWVPINNCYLMSKEIPFSVKKTKSIFNSAMQEMEVYVENIRRKFGVFNYSPFRTPYTPNSQYQMLLDPSNPSAGAAKIDKQEKVKLNFDMTASPKILMSKPMLSGGAGRRISLSDMPRSPMSTNSSVHTGSDVEQDAEKKATSSHFSASEESMDFLDKSTASPASAKTGQAGSLSGSPKTFSPQASTPITTKTDKTSTTGSILNLNLGINEISEDVYTAVEHSDSEDSEKSDSSDSEYISDDEQKSKNEPEDAEDKEGGRMDKEPSAVKKKPKLANPVETKEELKSTSPASEKADPGSVKEKSSPQPEKDFSEKAKASPHPTKDKLKGKDETDSPTVHLGLDSDSESELVIDLGEDHSGREGRKNKKEPKETSPKQDVVGKAPPSTTAGNQSPPETPLLTRSSSQTPTAGVTATTSTTSTVAAPATAAATATAAAAATTTGSPVKKQRPLLPKETAPAVQRVVWNSSTVQQKEITQSPSTSTITLVTSTQSSPLVTSSGSTSTLASSVSADLPIATASADVAADIAKYTSKMMDAIKGTMTEIYNDLSKNTTGSTIAEIRRLRIEIDKLQWLHQQELSEMKHNLELTMAEMRQSLEQERDRLIAEVKKQLELEKQQAVDETKKKQWCANCKKEAIFYCCWNTSYCDYPCQQAHWPEHMKSCTQSATAPQQEADAEVSAETLNKSSQGGSSSTQAAPPETASTSKDKETSAEKSKDSGSTTPGAVSLVAGAAVTRSEDPHAPSTTPVPVRRVSSRKSLGWTPSGTRDKSRHKPPTPWRKKKPDTRAIGSSKET</sequence>
<feature type="domain" description="MYND-type" evidence="19">
    <location>
        <begin position="940"/>
        <end position="974"/>
    </location>
</feature>
<dbReference type="CDD" id="cd15538">
    <property type="entry name" value="PHD_PRKCBP1"/>
    <property type="match status" value="1"/>
</dbReference>
<feature type="domain" description="PWWP" evidence="18">
    <location>
        <begin position="277"/>
        <end position="327"/>
    </location>
</feature>
<dbReference type="Gene3D" id="2.30.30.140">
    <property type="match status" value="1"/>
</dbReference>
<evidence type="ECO:0000313" key="20">
    <source>
        <dbReference type="Proteomes" id="UP000286641"/>
    </source>
</evidence>
<dbReference type="Pfam" id="PF00439">
    <property type="entry name" value="Bromodomain"/>
    <property type="match status" value="1"/>
</dbReference>
<dbReference type="SMART" id="SM00297">
    <property type="entry name" value="BROMO"/>
    <property type="match status" value="1"/>
</dbReference>
<dbReference type="FunFam" id="2.30.30.140:FF:000003">
    <property type="entry name" value="Protein kinase C-binding protein 1 isoform C"/>
    <property type="match status" value="1"/>
</dbReference>
<dbReference type="GO" id="GO:0016301">
    <property type="term" value="F:kinase activity"/>
    <property type="evidence" value="ECO:0007669"/>
    <property type="project" value="UniProtKB-KW"/>
</dbReference>
<feature type="region of interest" description="Disordered" evidence="15">
    <location>
        <begin position="1"/>
        <end position="57"/>
    </location>
</feature>
<feature type="region of interest" description="Disordered" evidence="15">
    <location>
        <begin position="983"/>
        <end position="1105"/>
    </location>
</feature>
<dbReference type="PANTHER" id="PTHR46453">
    <property type="entry name" value="PROTEIN KINASE C-BINDING PROTEIN 1"/>
    <property type="match status" value="1"/>
</dbReference>
<dbReference type="PROSITE" id="PS50016">
    <property type="entry name" value="ZF_PHD_2"/>
    <property type="match status" value="1"/>
</dbReference>
<feature type="domain" description="PHD-type" evidence="17">
    <location>
        <begin position="88"/>
        <end position="133"/>
    </location>
</feature>